<dbReference type="Proteomes" id="UP001066276">
    <property type="component" value="Chromosome 4_2"/>
</dbReference>
<feature type="compositionally biased region" description="Polar residues" evidence="1">
    <location>
        <begin position="7"/>
        <end position="23"/>
    </location>
</feature>
<keyword evidence="3" id="KW-1185">Reference proteome</keyword>
<gene>
    <name evidence="2" type="ORF">NDU88_001876</name>
</gene>
<dbReference type="Gene3D" id="3.30.250.20">
    <property type="entry name" value="L1 transposable element, C-terminal domain"/>
    <property type="match status" value="1"/>
</dbReference>
<sequence>MLRRSQPPLTNHSLPLVTHTGSATPADGPQAWPFPDEQINDPDDFSKETSEHRKAFLALRPRLRHLEVKFKLFTPAKVWITKNNVSKDFDDPEDLRLLLNSLQTLPMNTATRLQPQSLSMVTAIQSPQEPSQRDQNDTPRTFHPTEET</sequence>
<dbReference type="InterPro" id="IPR042566">
    <property type="entry name" value="L1_C"/>
</dbReference>
<evidence type="ECO:0000313" key="3">
    <source>
        <dbReference type="Proteomes" id="UP001066276"/>
    </source>
</evidence>
<reference evidence="2" key="1">
    <citation type="journal article" date="2022" name="bioRxiv">
        <title>Sequencing and chromosome-scale assembly of the giantPleurodeles waltlgenome.</title>
        <authorList>
            <person name="Brown T."/>
            <person name="Elewa A."/>
            <person name="Iarovenko S."/>
            <person name="Subramanian E."/>
            <person name="Araus A.J."/>
            <person name="Petzold A."/>
            <person name="Susuki M."/>
            <person name="Suzuki K.-i.T."/>
            <person name="Hayashi T."/>
            <person name="Toyoda A."/>
            <person name="Oliveira C."/>
            <person name="Osipova E."/>
            <person name="Leigh N.D."/>
            <person name="Simon A."/>
            <person name="Yun M.H."/>
        </authorList>
    </citation>
    <scope>NUCLEOTIDE SEQUENCE</scope>
    <source>
        <strain evidence="2">20211129_DDA</strain>
        <tissue evidence="2">Liver</tissue>
    </source>
</reference>
<dbReference type="AlphaFoldDB" id="A0AAV7SDD5"/>
<feature type="region of interest" description="Disordered" evidence="1">
    <location>
        <begin position="1"/>
        <end position="49"/>
    </location>
</feature>
<feature type="region of interest" description="Disordered" evidence="1">
    <location>
        <begin position="122"/>
        <end position="148"/>
    </location>
</feature>
<dbReference type="EMBL" id="JANPWB010000008">
    <property type="protein sequence ID" value="KAJ1161390.1"/>
    <property type="molecule type" value="Genomic_DNA"/>
</dbReference>
<proteinExistence type="predicted"/>
<name>A0AAV7SDD5_PLEWA</name>
<protein>
    <submittedName>
        <fullName evidence="2">Uncharacterized protein</fullName>
    </submittedName>
</protein>
<comment type="caution">
    <text evidence="2">The sequence shown here is derived from an EMBL/GenBank/DDBJ whole genome shotgun (WGS) entry which is preliminary data.</text>
</comment>
<evidence type="ECO:0000256" key="1">
    <source>
        <dbReference type="SAM" id="MobiDB-lite"/>
    </source>
</evidence>
<evidence type="ECO:0000313" key="2">
    <source>
        <dbReference type="EMBL" id="KAJ1161390.1"/>
    </source>
</evidence>
<organism evidence="2 3">
    <name type="scientific">Pleurodeles waltl</name>
    <name type="common">Iberian ribbed newt</name>
    <dbReference type="NCBI Taxonomy" id="8319"/>
    <lineage>
        <taxon>Eukaryota</taxon>
        <taxon>Metazoa</taxon>
        <taxon>Chordata</taxon>
        <taxon>Craniata</taxon>
        <taxon>Vertebrata</taxon>
        <taxon>Euteleostomi</taxon>
        <taxon>Amphibia</taxon>
        <taxon>Batrachia</taxon>
        <taxon>Caudata</taxon>
        <taxon>Salamandroidea</taxon>
        <taxon>Salamandridae</taxon>
        <taxon>Pleurodelinae</taxon>
        <taxon>Pleurodeles</taxon>
    </lineage>
</organism>
<accession>A0AAV7SDD5</accession>